<comment type="caution">
    <text evidence="1">The sequence shown here is derived from an EMBL/GenBank/DDBJ whole genome shotgun (WGS) entry which is preliminary data.</text>
</comment>
<protein>
    <recommendedName>
        <fullName evidence="3">XRE family transcriptional regulator</fullName>
    </recommendedName>
</protein>
<evidence type="ECO:0008006" key="3">
    <source>
        <dbReference type="Google" id="ProtNLM"/>
    </source>
</evidence>
<reference evidence="2" key="1">
    <citation type="journal article" date="2019" name="Int. J. Syst. Evol. Microbiol.">
        <title>The Global Catalogue of Microorganisms (GCM) 10K type strain sequencing project: providing services to taxonomists for standard genome sequencing and annotation.</title>
        <authorList>
            <consortium name="The Broad Institute Genomics Platform"/>
            <consortium name="The Broad Institute Genome Sequencing Center for Infectious Disease"/>
            <person name="Wu L."/>
            <person name="Ma J."/>
        </authorList>
    </citation>
    <scope>NUCLEOTIDE SEQUENCE [LARGE SCALE GENOMIC DNA]</scope>
    <source>
        <strain evidence="2">JCM 3399</strain>
    </source>
</reference>
<dbReference type="Proteomes" id="UP000654471">
    <property type="component" value="Unassembled WGS sequence"/>
</dbReference>
<organism evidence="1 2">
    <name type="scientific">Streptomyces albospinus</name>
    <dbReference type="NCBI Taxonomy" id="285515"/>
    <lineage>
        <taxon>Bacteria</taxon>
        <taxon>Bacillati</taxon>
        <taxon>Actinomycetota</taxon>
        <taxon>Actinomycetes</taxon>
        <taxon>Kitasatosporales</taxon>
        <taxon>Streptomycetaceae</taxon>
        <taxon>Streptomyces</taxon>
    </lineage>
</organism>
<dbReference type="EMBL" id="BMRP01000073">
    <property type="protein sequence ID" value="GGV01761.1"/>
    <property type="molecule type" value="Genomic_DNA"/>
</dbReference>
<evidence type="ECO:0000313" key="1">
    <source>
        <dbReference type="EMBL" id="GGV01761.1"/>
    </source>
</evidence>
<proteinExistence type="predicted"/>
<accession>A0ABQ2VN99</accession>
<keyword evidence="2" id="KW-1185">Reference proteome</keyword>
<sequence>MGRPENPVDRTVPARAELADFLRARKTAVGLTHEQMADHVLGAPSKATFERAASGTSVPSWTTVEAFVTVTITKEEEFIGSIDSALTCALELWIRARRATRAPYYVHKAPDPDLIQSVADFSRALRDQHVWAGYPSPGEMERMSDPGELPSTTTRRIIQGRTLPASPHQAIAFLKACHVNLYDLEPWISAGRRAFEHDKPHNVEAYAWYKAHARWRHQISMDTPLRSLAA</sequence>
<dbReference type="RefSeq" id="WP_189308425.1">
    <property type="nucleotide sequence ID" value="NZ_BMRP01000073.1"/>
</dbReference>
<name>A0ABQ2VN99_9ACTN</name>
<dbReference type="Pfam" id="PF13560">
    <property type="entry name" value="HTH_31"/>
    <property type="match status" value="1"/>
</dbReference>
<gene>
    <name evidence="1" type="ORF">GCM10010211_81310</name>
</gene>
<evidence type="ECO:0000313" key="2">
    <source>
        <dbReference type="Proteomes" id="UP000654471"/>
    </source>
</evidence>